<keyword evidence="3 7" id="KW-0812">Transmembrane</keyword>
<gene>
    <name evidence="10" type="ORF">AZF04_10480</name>
</gene>
<keyword evidence="11" id="KW-1185">Reference proteome</keyword>
<dbReference type="RefSeq" id="WP_061949744.1">
    <property type="nucleotide sequence ID" value="NZ_LTAO01000036.1"/>
</dbReference>
<feature type="transmembrane region" description="Helical" evidence="7">
    <location>
        <begin position="289"/>
        <end position="314"/>
    </location>
</feature>
<organism evidence="10 11">
    <name type="scientific">Alkalihalobacillus trypoxylicola</name>
    <dbReference type="NCBI Taxonomy" id="519424"/>
    <lineage>
        <taxon>Bacteria</taxon>
        <taxon>Bacillati</taxon>
        <taxon>Bacillota</taxon>
        <taxon>Bacilli</taxon>
        <taxon>Bacillales</taxon>
        <taxon>Bacillaceae</taxon>
        <taxon>Alkalihalobacillus</taxon>
    </lineage>
</organism>
<dbReference type="GO" id="GO:0022857">
    <property type="term" value="F:transmembrane transporter activity"/>
    <property type="evidence" value="ECO:0007669"/>
    <property type="project" value="TreeGrafter"/>
</dbReference>
<dbReference type="PANTHER" id="PTHR30572">
    <property type="entry name" value="MEMBRANE COMPONENT OF TRANSPORTER-RELATED"/>
    <property type="match status" value="1"/>
</dbReference>
<dbReference type="InterPro" id="IPR050250">
    <property type="entry name" value="Macrolide_Exporter_MacB"/>
</dbReference>
<dbReference type="InterPro" id="IPR025857">
    <property type="entry name" value="MacB_PCD"/>
</dbReference>
<proteinExistence type="inferred from homology"/>
<evidence type="ECO:0000256" key="3">
    <source>
        <dbReference type="ARBA" id="ARBA00022692"/>
    </source>
</evidence>
<evidence type="ECO:0000313" key="10">
    <source>
        <dbReference type="EMBL" id="KYG27612.1"/>
    </source>
</evidence>
<dbReference type="EMBL" id="LTAO01000036">
    <property type="protein sequence ID" value="KYG27612.1"/>
    <property type="molecule type" value="Genomic_DNA"/>
</dbReference>
<reference evidence="10" key="1">
    <citation type="submission" date="2016-02" db="EMBL/GenBank/DDBJ databases">
        <title>Genome sequence of Bacillus trypoxylicola KCTC 13244(T).</title>
        <authorList>
            <person name="Jeong H."/>
            <person name="Park S.-H."/>
            <person name="Choi S.-K."/>
        </authorList>
    </citation>
    <scope>NUCLEOTIDE SEQUENCE [LARGE SCALE GENOMIC DNA]</scope>
    <source>
        <strain evidence="10">KCTC 13244</strain>
    </source>
</reference>
<keyword evidence="2" id="KW-1003">Cell membrane</keyword>
<evidence type="ECO:0000259" key="9">
    <source>
        <dbReference type="Pfam" id="PF12704"/>
    </source>
</evidence>
<dbReference type="Pfam" id="PF12704">
    <property type="entry name" value="MacB_PCD"/>
    <property type="match status" value="1"/>
</dbReference>
<feature type="transmembrane region" description="Helical" evidence="7">
    <location>
        <begin position="374"/>
        <end position="398"/>
    </location>
</feature>
<dbReference type="InterPro" id="IPR003838">
    <property type="entry name" value="ABC3_permease_C"/>
</dbReference>
<evidence type="ECO:0000256" key="1">
    <source>
        <dbReference type="ARBA" id="ARBA00004651"/>
    </source>
</evidence>
<protein>
    <submittedName>
        <fullName evidence="10">Peptide ABC transporter permease</fullName>
    </submittedName>
</protein>
<evidence type="ECO:0000256" key="6">
    <source>
        <dbReference type="ARBA" id="ARBA00038076"/>
    </source>
</evidence>
<feature type="domain" description="MacB-like periplasmic core" evidence="9">
    <location>
        <begin position="19"/>
        <end position="245"/>
    </location>
</feature>
<evidence type="ECO:0000256" key="4">
    <source>
        <dbReference type="ARBA" id="ARBA00022989"/>
    </source>
</evidence>
<evidence type="ECO:0000313" key="11">
    <source>
        <dbReference type="Proteomes" id="UP000075806"/>
    </source>
</evidence>
<comment type="similarity">
    <text evidence="6">Belongs to the ABC-4 integral membrane protein family.</text>
</comment>
<name>A0A161PG01_9BACI</name>
<dbReference type="OrthoDB" id="9770036at2"/>
<feature type="transmembrane region" description="Helical" evidence="7">
    <location>
        <begin position="20"/>
        <end position="40"/>
    </location>
</feature>
<feature type="domain" description="ABC3 transporter permease C-terminal" evidence="8">
    <location>
        <begin position="296"/>
        <end position="408"/>
    </location>
</feature>
<accession>A0A161PG01</accession>
<dbReference type="GO" id="GO:0005886">
    <property type="term" value="C:plasma membrane"/>
    <property type="evidence" value="ECO:0007669"/>
    <property type="project" value="UniProtKB-SubCell"/>
</dbReference>
<dbReference type="PANTHER" id="PTHR30572:SF4">
    <property type="entry name" value="ABC TRANSPORTER PERMEASE YTRF"/>
    <property type="match status" value="1"/>
</dbReference>
<evidence type="ECO:0000256" key="2">
    <source>
        <dbReference type="ARBA" id="ARBA00022475"/>
    </source>
</evidence>
<evidence type="ECO:0000256" key="5">
    <source>
        <dbReference type="ARBA" id="ARBA00023136"/>
    </source>
</evidence>
<dbReference type="AlphaFoldDB" id="A0A161PG01"/>
<dbReference type="Pfam" id="PF02687">
    <property type="entry name" value="FtsX"/>
    <property type="match status" value="1"/>
</dbReference>
<sequence length="415" mass="45851">MFENIKLSFQSIFAHKMRSLLTMLGVIIGIAAVIAIVSIIEGQREVLTREMIGLGNNTINVVYEDSRNMGDEWYYGGDMSYMPTPPIKEETLEMIQGDPLVNVISTYHQSWGGEAYYLTNSAWFQMFGIDETYLELFPVEVIEGRSLSEEEYQGRYQYIMLNEEARDELFPDGFVLGSTIDLAGLPFRVIGIFSDNTNEEMDDDFFGGYYYAEPKAYVPKGIWPLVEGFDAPTQISVQAINSDSIQGAGVMAANLLNADLHPVDMQNAMYMVKDLQQIEEQMRSMTQSFALLLGGIASISLLVGGIGVMNIMLVSVTERTREIGIKKALGAKRHVILFQFLTEAIVLTSLGGVIGIASGIGIAKLISHFTTMPFLISVPAILGGLLFSMFVGVVFGILPSLKASKLQPVDALRYE</sequence>
<dbReference type="Proteomes" id="UP000075806">
    <property type="component" value="Unassembled WGS sequence"/>
</dbReference>
<comment type="subcellular location">
    <subcellularLocation>
        <location evidence="1">Cell membrane</location>
        <topology evidence="1">Multi-pass membrane protein</topology>
    </subcellularLocation>
</comment>
<comment type="caution">
    <text evidence="10">The sequence shown here is derived from an EMBL/GenBank/DDBJ whole genome shotgun (WGS) entry which is preliminary data.</text>
</comment>
<keyword evidence="5 7" id="KW-0472">Membrane</keyword>
<evidence type="ECO:0000259" key="8">
    <source>
        <dbReference type="Pfam" id="PF02687"/>
    </source>
</evidence>
<keyword evidence="4 7" id="KW-1133">Transmembrane helix</keyword>
<dbReference type="STRING" id="519424.AZF04_10480"/>
<evidence type="ECO:0000256" key="7">
    <source>
        <dbReference type="SAM" id="Phobius"/>
    </source>
</evidence>
<feature type="transmembrane region" description="Helical" evidence="7">
    <location>
        <begin position="335"/>
        <end position="362"/>
    </location>
</feature>